<dbReference type="InterPro" id="IPR025668">
    <property type="entry name" value="Tnp_DDE_dom"/>
</dbReference>
<accession>A0A1J1E3B5</accession>
<evidence type="ECO:0000313" key="3">
    <source>
        <dbReference type="Proteomes" id="UP000243197"/>
    </source>
</evidence>
<evidence type="ECO:0000259" key="1">
    <source>
        <dbReference type="Pfam" id="PF13612"/>
    </source>
</evidence>
<dbReference type="KEGG" id="ise:JBKA6_0519"/>
<dbReference type="AlphaFoldDB" id="A0A1J1E3B5"/>
<proteinExistence type="predicted"/>
<dbReference type="Pfam" id="PF13612">
    <property type="entry name" value="DDE_Tnp_1_3"/>
    <property type="match status" value="1"/>
</dbReference>
<keyword evidence="3" id="KW-1185">Reference proteome</keyword>
<protein>
    <recommendedName>
        <fullName evidence="1">Transposase DDE domain-containing protein</fullName>
    </recommendedName>
</protein>
<dbReference type="Proteomes" id="UP000243197">
    <property type="component" value="Chromosome"/>
</dbReference>
<sequence length="42" mass="4879">MKVFLAKIFGKLFVDKMIDKLLLGKRSIIKTINDKLKNICQI</sequence>
<dbReference type="OrthoDB" id="706456at2"/>
<reference evidence="2 3" key="1">
    <citation type="submission" date="2014-03" db="EMBL/GenBank/DDBJ databases">
        <title>complete genome sequence of Flavobacteriaceae bacterium JBKA-6.</title>
        <authorList>
            <person name="Takano T."/>
            <person name="Nakamura Y."/>
            <person name="Takuma S."/>
            <person name="Yasuike M."/>
            <person name="Matsuyama T."/>
            <person name="Sakai T."/>
            <person name="Fujiwara A."/>
            <person name="Kimoto K."/>
            <person name="Fukuda Y."/>
            <person name="Kondo H."/>
            <person name="Hirono I."/>
            <person name="Nakayasu C."/>
        </authorList>
    </citation>
    <scope>NUCLEOTIDE SEQUENCE [LARGE SCALE GENOMIC DNA]</scope>
    <source>
        <strain evidence="2 3">JBKA-6</strain>
    </source>
</reference>
<evidence type="ECO:0000313" key="2">
    <source>
        <dbReference type="EMBL" id="BAV94532.1"/>
    </source>
</evidence>
<name>A0A1J1E3B5_9FLAO</name>
<gene>
    <name evidence="2" type="ORF">JBKA6_0519</name>
</gene>
<organism evidence="2 3">
    <name type="scientific">Ichthyobacterium seriolicida</name>
    <dbReference type="NCBI Taxonomy" id="242600"/>
    <lineage>
        <taxon>Bacteria</taxon>
        <taxon>Pseudomonadati</taxon>
        <taxon>Bacteroidota</taxon>
        <taxon>Flavobacteriia</taxon>
        <taxon>Flavobacteriales</taxon>
        <taxon>Ichthyobacteriaceae</taxon>
        <taxon>Ichthyobacterium</taxon>
    </lineage>
</organism>
<feature type="domain" description="Transposase DDE" evidence="1">
    <location>
        <begin position="14"/>
        <end position="42"/>
    </location>
</feature>
<dbReference type="RefSeq" id="WP_096685598.1">
    <property type="nucleotide sequence ID" value="NZ_AP014564.1"/>
</dbReference>
<dbReference type="EMBL" id="AP014564">
    <property type="protein sequence ID" value="BAV94532.1"/>
    <property type="molecule type" value="Genomic_DNA"/>
</dbReference>